<dbReference type="SUPFAM" id="SSF51182">
    <property type="entry name" value="RmlC-like cupins"/>
    <property type="match status" value="1"/>
</dbReference>
<dbReference type="InterPro" id="IPR011051">
    <property type="entry name" value="RmlC_Cupin_sf"/>
</dbReference>
<dbReference type="Pfam" id="PF04115">
    <property type="entry name" value="Ureidogly_lyase"/>
    <property type="match status" value="1"/>
</dbReference>
<dbReference type="InterPro" id="IPR024060">
    <property type="entry name" value="Ureidoglycolate_lyase_dom_sf"/>
</dbReference>
<proteinExistence type="predicted"/>
<comment type="catalytic activity">
    <reaction evidence="4">
        <text>(S)-ureidoglycolate = urea + glyoxylate</text>
        <dbReference type="Rhea" id="RHEA:11304"/>
        <dbReference type="ChEBI" id="CHEBI:16199"/>
        <dbReference type="ChEBI" id="CHEBI:36655"/>
        <dbReference type="ChEBI" id="CHEBI:57296"/>
        <dbReference type="EC" id="4.3.2.3"/>
    </reaction>
</comment>
<sequence>MSNYRLNQNYCEPKLKGDIFNMNRIIKVEPFTKEAFAPYGHLLMREPGIPPIKTTPPIFADRIPFEVDDGSAEFVYALLKRKEFKFSALERHLKVTQGFFPLYGGPAIISVAPATDPNDLEALPSPDSVRCFLLESYTAFVIHRGVWHGTILPLEESFGYILATRKETTADSIEPLYDGDCQIRDLGVTFEIQL</sequence>
<evidence type="ECO:0000313" key="5">
    <source>
        <dbReference type="EMBL" id="AFQ44068.1"/>
    </source>
</evidence>
<evidence type="ECO:0000313" key="6">
    <source>
        <dbReference type="Proteomes" id="UP000005262"/>
    </source>
</evidence>
<keyword evidence="3" id="KW-0456">Lyase</keyword>
<name>J7IY86_DESMD</name>
<dbReference type="EMBL" id="CP003629">
    <property type="protein sequence ID" value="AFQ44068.1"/>
    <property type="molecule type" value="Genomic_DNA"/>
</dbReference>
<evidence type="ECO:0000256" key="2">
    <source>
        <dbReference type="ARBA" id="ARBA00022631"/>
    </source>
</evidence>
<dbReference type="KEGG" id="dmi:Desmer_2129"/>
<dbReference type="HOGENOM" id="CLU_070848_1_0_9"/>
<dbReference type="GO" id="GO:0006144">
    <property type="term" value="P:purine nucleobase metabolic process"/>
    <property type="evidence" value="ECO:0007669"/>
    <property type="project" value="UniProtKB-KW"/>
</dbReference>
<dbReference type="GO" id="GO:0050385">
    <property type="term" value="F:ureidoglycolate lyase activity"/>
    <property type="evidence" value="ECO:0007669"/>
    <property type="project" value="UniProtKB-EC"/>
</dbReference>
<evidence type="ECO:0000256" key="1">
    <source>
        <dbReference type="ARBA" id="ARBA00011738"/>
    </source>
</evidence>
<keyword evidence="2" id="KW-0659">Purine metabolism</keyword>
<dbReference type="Gene3D" id="2.60.120.480">
    <property type="entry name" value="Ureidoglycolate hydrolase"/>
    <property type="match status" value="1"/>
</dbReference>
<organism evidence="5 6">
    <name type="scientific">Desulfosporosinus meridiei (strain ATCC BAA-275 / DSM 13257 / KCTC 12902 / NCIMB 13706 / S10)</name>
    <dbReference type="NCBI Taxonomy" id="768704"/>
    <lineage>
        <taxon>Bacteria</taxon>
        <taxon>Bacillati</taxon>
        <taxon>Bacillota</taxon>
        <taxon>Clostridia</taxon>
        <taxon>Eubacteriales</taxon>
        <taxon>Desulfitobacteriaceae</taxon>
        <taxon>Desulfosporosinus</taxon>
    </lineage>
</organism>
<accession>J7IY86</accession>
<reference evidence="6" key="2">
    <citation type="submission" date="2012-08" db="EMBL/GenBank/DDBJ databases">
        <title>Finished genome of Desulfosporosinus meridiei DSM 13257.</title>
        <authorList>
            <person name="Huntemann M."/>
            <person name="Wei C.-L."/>
            <person name="Han J."/>
            <person name="Detter J.C."/>
            <person name="Han C."/>
            <person name="Davenport K."/>
            <person name="Daligault H."/>
            <person name="Erkkila T."/>
            <person name="Gu W."/>
            <person name="Munk A.C.C."/>
            <person name="Teshima H."/>
            <person name="Xu Y."/>
            <person name="Chain P."/>
            <person name="Tapia R."/>
            <person name="Chen A."/>
            <person name="Krypides N."/>
            <person name="Mavromatis K."/>
            <person name="Markowitz V."/>
            <person name="Szeto E."/>
            <person name="Ivanova N."/>
            <person name="Mikhailova N."/>
            <person name="Ovchinnikova G."/>
            <person name="Pagani I."/>
            <person name="Pati A."/>
            <person name="Goodwin L."/>
            <person name="Peters L."/>
            <person name="Pitluck S."/>
            <person name="Woyke T."/>
            <person name="Pester M."/>
            <person name="Spring S."/>
            <person name="Ollivier B."/>
            <person name="Rattei T."/>
            <person name="Klenk H.-P."/>
            <person name="Wagner M."/>
            <person name="Loy A."/>
        </authorList>
    </citation>
    <scope>NUCLEOTIDE SEQUENCE [LARGE SCALE GENOMIC DNA]</scope>
    <source>
        <strain evidence="6">ATCC BAA-275 / DSM 13257 / NCIMB 13706 / S10</strain>
    </source>
</reference>
<dbReference type="AlphaFoldDB" id="J7IY86"/>
<dbReference type="STRING" id="768704.Desmer_2129"/>
<dbReference type="Proteomes" id="UP000005262">
    <property type="component" value="Chromosome"/>
</dbReference>
<gene>
    <name evidence="5" type="ordered locus">Desmer_2129</name>
</gene>
<keyword evidence="6" id="KW-1185">Reference proteome</keyword>
<dbReference type="GO" id="GO:0000256">
    <property type="term" value="P:allantoin catabolic process"/>
    <property type="evidence" value="ECO:0007669"/>
    <property type="project" value="InterPro"/>
</dbReference>
<dbReference type="GO" id="GO:0004848">
    <property type="term" value="F:ureidoglycolate hydrolase activity"/>
    <property type="evidence" value="ECO:0007669"/>
    <property type="project" value="InterPro"/>
</dbReference>
<reference evidence="5 6" key="1">
    <citation type="journal article" date="2012" name="J. Bacteriol.">
        <title>Complete genome sequences of Desulfosporosinus orientis DSM765T, Desulfosporosinus youngiae DSM17734T, Desulfosporosinus meridiei DSM13257T, and Desulfosporosinus acidiphilus DSM22704T.</title>
        <authorList>
            <person name="Pester M."/>
            <person name="Brambilla E."/>
            <person name="Alazard D."/>
            <person name="Rattei T."/>
            <person name="Weinmaier T."/>
            <person name="Han J."/>
            <person name="Lucas S."/>
            <person name="Lapidus A."/>
            <person name="Cheng J.F."/>
            <person name="Goodwin L."/>
            <person name="Pitluck S."/>
            <person name="Peters L."/>
            <person name="Ovchinnikova G."/>
            <person name="Teshima H."/>
            <person name="Detter J.C."/>
            <person name="Han C.S."/>
            <person name="Tapia R."/>
            <person name="Land M.L."/>
            <person name="Hauser L."/>
            <person name="Kyrpides N.C."/>
            <person name="Ivanova N.N."/>
            <person name="Pagani I."/>
            <person name="Huntmann M."/>
            <person name="Wei C.L."/>
            <person name="Davenport K.W."/>
            <person name="Daligault H."/>
            <person name="Chain P.S."/>
            <person name="Chen A."/>
            <person name="Mavromatis K."/>
            <person name="Markowitz V."/>
            <person name="Szeto E."/>
            <person name="Mikhailova N."/>
            <person name="Pati A."/>
            <person name="Wagner M."/>
            <person name="Woyke T."/>
            <person name="Ollivier B."/>
            <person name="Klenk H.P."/>
            <person name="Spring S."/>
            <person name="Loy A."/>
        </authorList>
    </citation>
    <scope>NUCLEOTIDE SEQUENCE [LARGE SCALE GENOMIC DNA]</scope>
    <source>
        <strain evidence="6">ATCC BAA-275 / DSM 13257 / NCIMB 13706 / S10</strain>
    </source>
</reference>
<dbReference type="InterPro" id="IPR007247">
    <property type="entry name" value="Ureidogly_lyase"/>
</dbReference>
<comment type="subunit">
    <text evidence="1">Homodimer.</text>
</comment>
<evidence type="ECO:0000256" key="3">
    <source>
        <dbReference type="ARBA" id="ARBA00023239"/>
    </source>
</evidence>
<dbReference type="eggNOG" id="COG3194">
    <property type="taxonomic scope" value="Bacteria"/>
</dbReference>
<evidence type="ECO:0000256" key="4">
    <source>
        <dbReference type="ARBA" id="ARBA00047684"/>
    </source>
</evidence>
<keyword evidence="5" id="KW-0378">Hydrolase</keyword>
<protein>
    <submittedName>
        <fullName evidence="5">Ureidoglycolate hydrolase</fullName>
    </submittedName>
</protein>